<feature type="domain" description="Asparagine synthetase" evidence="1">
    <location>
        <begin position="96"/>
        <end position="221"/>
    </location>
</feature>
<keyword evidence="3" id="KW-1185">Reference proteome</keyword>
<protein>
    <recommendedName>
        <fullName evidence="1">Asparagine synthetase domain-containing protein</fullName>
    </recommendedName>
</protein>
<dbReference type="Gene3D" id="3.40.50.620">
    <property type="entry name" value="HUPs"/>
    <property type="match status" value="1"/>
</dbReference>
<dbReference type="Proteomes" id="UP000545493">
    <property type="component" value="Unassembled WGS sequence"/>
</dbReference>
<dbReference type="InterPro" id="IPR001962">
    <property type="entry name" value="Asn_synthase"/>
</dbReference>
<organism evidence="2 3">
    <name type="scientific">Saccharomonospora amisosensis</name>
    <dbReference type="NCBI Taxonomy" id="1128677"/>
    <lineage>
        <taxon>Bacteria</taxon>
        <taxon>Bacillati</taxon>
        <taxon>Actinomycetota</taxon>
        <taxon>Actinomycetes</taxon>
        <taxon>Pseudonocardiales</taxon>
        <taxon>Pseudonocardiaceae</taxon>
        <taxon>Saccharomonospora</taxon>
    </lineage>
</organism>
<comment type="caution">
    <text evidence="2">The sequence shown here is derived from an EMBL/GenBank/DDBJ whole genome shotgun (WGS) entry which is preliminary data.</text>
</comment>
<evidence type="ECO:0000259" key="1">
    <source>
        <dbReference type="Pfam" id="PF00733"/>
    </source>
</evidence>
<dbReference type="InterPro" id="IPR014729">
    <property type="entry name" value="Rossmann-like_a/b/a_fold"/>
</dbReference>
<dbReference type="AlphaFoldDB" id="A0A7X5UM00"/>
<evidence type="ECO:0000313" key="2">
    <source>
        <dbReference type="EMBL" id="NIJ10491.1"/>
    </source>
</evidence>
<dbReference type="GO" id="GO:0006529">
    <property type="term" value="P:asparagine biosynthetic process"/>
    <property type="evidence" value="ECO:0007669"/>
    <property type="project" value="InterPro"/>
</dbReference>
<evidence type="ECO:0000313" key="3">
    <source>
        <dbReference type="Proteomes" id="UP000545493"/>
    </source>
</evidence>
<proteinExistence type="predicted"/>
<dbReference type="Pfam" id="PF00733">
    <property type="entry name" value="Asn_synthase"/>
    <property type="match status" value="1"/>
</dbReference>
<name>A0A7X5UM00_9PSEU</name>
<reference evidence="2 3" key="1">
    <citation type="submission" date="2020-03" db="EMBL/GenBank/DDBJ databases">
        <title>Sequencing the genomes of 1000 actinobacteria strains.</title>
        <authorList>
            <person name="Klenk H.-P."/>
        </authorList>
    </citation>
    <scope>NUCLEOTIDE SEQUENCE [LARGE SCALE GENOMIC DNA]</scope>
    <source>
        <strain evidence="2 3">DSM 45685</strain>
    </source>
</reference>
<dbReference type="RefSeq" id="WP_167166634.1">
    <property type="nucleotide sequence ID" value="NZ_JAAOYM010000001.1"/>
</dbReference>
<dbReference type="SUPFAM" id="SSF52402">
    <property type="entry name" value="Adenine nucleotide alpha hydrolases-like"/>
    <property type="match status" value="1"/>
</dbReference>
<dbReference type="GO" id="GO:0004066">
    <property type="term" value="F:asparagine synthase (glutamine-hydrolyzing) activity"/>
    <property type="evidence" value="ECO:0007669"/>
    <property type="project" value="InterPro"/>
</dbReference>
<accession>A0A7X5UM00</accession>
<dbReference type="EMBL" id="JAAOYM010000001">
    <property type="protein sequence ID" value="NIJ10491.1"/>
    <property type="molecule type" value="Genomic_DNA"/>
</dbReference>
<sequence length="363" mass="40822">MTDDSVVSSDTDYTARLIEGYDIEGIRRLYDGELSTAGGQLSACQGLLKRRLAVAPDGKLSMERAHLDNSAGALHVEETVVDTVERFSLLPEGSTVVLGLSGGVDSGSLLMLLSSYRRRHPSMNIRIQAATFEDFDSRYSETFSFASRLAKRFDIEHTLVEADKAERVFNLTRPVEQILLLLMESDDAHQAMYVDHHTTRRVLEVFADEVGSDTVALGLHTTDLLAGLLNSWTSGYDIGPIPERQIGIYRYVLPLAFVPKRELHLYYADQLGHLPKQTTPNQWEFNPTDRNFYYYLADHLQWLWPGLQHWAFTAHNAQASETVTFETCENCGAAAREQPNSPAWSGLCDVCTLFDKHGWLRMS</sequence>
<gene>
    <name evidence="2" type="ORF">FHU38_000835</name>
</gene>